<dbReference type="InterPro" id="IPR036909">
    <property type="entry name" value="Cyt_c-like_dom_sf"/>
</dbReference>
<proteinExistence type="predicted"/>
<evidence type="ECO:0000256" key="5">
    <source>
        <dbReference type="SAM" id="MobiDB-lite"/>
    </source>
</evidence>
<dbReference type="InterPro" id="IPR011429">
    <property type="entry name" value="Cyt_c_Planctomycete-type"/>
</dbReference>
<name>A0A517TVD8_9BACT</name>
<dbReference type="InterPro" id="IPR011444">
    <property type="entry name" value="DUF1549"/>
</dbReference>
<dbReference type="KEGG" id="llh:I41_15190"/>
<gene>
    <name evidence="7" type="ORF">I41_15190</name>
</gene>
<evidence type="ECO:0000313" key="8">
    <source>
        <dbReference type="Proteomes" id="UP000317909"/>
    </source>
</evidence>
<dbReference type="Pfam" id="PF07635">
    <property type="entry name" value="PSCyt1"/>
    <property type="match status" value="1"/>
</dbReference>
<dbReference type="GO" id="GO:0020037">
    <property type="term" value="F:heme binding"/>
    <property type="evidence" value="ECO:0007669"/>
    <property type="project" value="InterPro"/>
</dbReference>
<dbReference type="InterPro" id="IPR022655">
    <property type="entry name" value="DUF1553"/>
</dbReference>
<dbReference type="PANTHER" id="PTHR35889:SF3">
    <property type="entry name" value="F-BOX DOMAIN-CONTAINING PROTEIN"/>
    <property type="match status" value="1"/>
</dbReference>
<evidence type="ECO:0000256" key="2">
    <source>
        <dbReference type="ARBA" id="ARBA00022723"/>
    </source>
</evidence>
<evidence type="ECO:0000256" key="4">
    <source>
        <dbReference type="PROSITE-ProRule" id="PRU00433"/>
    </source>
</evidence>
<dbReference type="GO" id="GO:0046872">
    <property type="term" value="F:metal ion binding"/>
    <property type="evidence" value="ECO:0007669"/>
    <property type="project" value="UniProtKB-KW"/>
</dbReference>
<feature type="region of interest" description="Disordered" evidence="5">
    <location>
        <begin position="829"/>
        <end position="863"/>
    </location>
</feature>
<evidence type="ECO:0000313" key="7">
    <source>
        <dbReference type="EMBL" id="QDT72346.1"/>
    </source>
</evidence>
<dbReference type="PROSITE" id="PS51007">
    <property type="entry name" value="CYTC"/>
    <property type="match status" value="1"/>
</dbReference>
<evidence type="ECO:0000256" key="1">
    <source>
        <dbReference type="ARBA" id="ARBA00022617"/>
    </source>
</evidence>
<dbReference type="GO" id="GO:0009055">
    <property type="term" value="F:electron transfer activity"/>
    <property type="evidence" value="ECO:0007669"/>
    <property type="project" value="InterPro"/>
</dbReference>
<keyword evidence="3 4" id="KW-0408">Iron</keyword>
<feature type="compositionally biased region" description="Low complexity" evidence="5">
    <location>
        <begin position="834"/>
        <end position="847"/>
    </location>
</feature>
<evidence type="ECO:0000259" key="6">
    <source>
        <dbReference type="PROSITE" id="PS51007"/>
    </source>
</evidence>
<dbReference type="PANTHER" id="PTHR35889">
    <property type="entry name" value="CYCLOINULO-OLIGOSACCHARIDE FRUCTANOTRANSFERASE-RELATED"/>
    <property type="match status" value="1"/>
</dbReference>
<reference evidence="7 8" key="1">
    <citation type="submission" date="2019-02" db="EMBL/GenBank/DDBJ databases">
        <title>Deep-cultivation of Planctomycetes and their phenomic and genomic characterization uncovers novel biology.</title>
        <authorList>
            <person name="Wiegand S."/>
            <person name="Jogler M."/>
            <person name="Boedeker C."/>
            <person name="Pinto D."/>
            <person name="Vollmers J."/>
            <person name="Rivas-Marin E."/>
            <person name="Kohn T."/>
            <person name="Peeters S.H."/>
            <person name="Heuer A."/>
            <person name="Rast P."/>
            <person name="Oberbeckmann S."/>
            <person name="Bunk B."/>
            <person name="Jeske O."/>
            <person name="Meyerdierks A."/>
            <person name="Storesund J.E."/>
            <person name="Kallscheuer N."/>
            <person name="Luecker S."/>
            <person name="Lage O.M."/>
            <person name="Pohl T."/>
            <person name="Merkel B.J."/>
            <person name="Hornburger P."/>
            <person name="Mueller R.-W."/>
            <person name="Bruemmer F."/>
            <person name="Labrenz M."/>
            <person name="Spormann A.M."/>
            <person name="Op den Camp H."/>
            <person name="Overmann J."/>
            <person name="Amann R."/>
            <person name="Jetten M.S.M."/>
            <person name="Mascher T."/>
            <person name="Medema M.H."/>
            <person name="Devos D.P."/>
            <person name="Kaster A.-K."/>
            <person name="Ovreas L."/>
            <person name="Rohde M."/>
            <person name="Galperin M.Y."/>
            <person name="Jogler C."/>
        </authorList>
    </citation>
    <scope>NUCLEOTIDE SEQUENCE [LARGE SCALE GENOMIC DNA]</scope>
    <source>
        <strain evidence="7 8">I41</strain>
    </source>
</reference>
<evidence type="ECO:0000256" key="3">
    <source>
        <dbReference type="ARBA" id="ARBA00023004"/>
    </source>
</evidence>
<organism evidence="7 8">
    <name type="scientific">Lacipirellula limnantheis</name>
    <dbReference type="NCBI Taxonomy" id="2528024"/>
    <lineage>
        <taxon>Bacteria</taxon>
        <taxon>Pseudomonadati</taxon>
        <taxon>Planctomycetota</taxon>
        <taxon>Planctomycetia</taxon>
        <taxon>Pirellulales</taxon>
        <taxon>Lacipirellulaceae</taxon>
        <taxon>Lacipirellula</taxon>
    </lineage>
</organism>
<keyword evidence="8" id="KW-1185">Reference proteome</keyword>
<dbReference type="Pfam" id="PF07583">
    <property type="entry name" value="PSCyt2"/>
    <property type="match status" value="1"/>
</dbReference>
<keyword evidence="1 4" id="KW-0349">Heme</keyword>
<keyword evidence="2 4" id="KW-0479">Metal-binding</keyword>
<dbReference type="SUPFAM" id="SSF46626">
    <property type="entry name" value="Cytochrome c"/>
    <property type="match status" value="1"/>
</dbReference>
<dbReference type="RefSeq" id="WP_210421124.1">
    <property type="nucleotide sequence ID" value="NZ_CP036339.1"/>
</dbReference>
<protein>
    <submittedName>
        <fullName evidence="7">Planctomycete cytochrome C</fullName>
    </submittedName>
</protein>
<dbReference type="InterPro" id="IPR009056">
    <property type="entry name" value="Cyt_c-like_dom"/>
</dbReference>
<dbReference type="Pfam" id="PF07587">
    <property type="entry name" value="PSD1"/>
    <property type="match status" value="1"/>
</dbReference>
<dbReference type="AlphaFoldDB" id="A0A517TVD8"/>
<sequence>MSRQMSIARPLSQVKSSKFGVGLATVACAISVAASAPVGIAANIEPTAEQLAFFEQKIRPLLVENCYTCHSADTNAQGGLRVDDRNGLLAGGNRGAAVVPGKPAESLLLQAVSQTDKRLKMPPGKQLSAEQIADLTRWISDGAAWPQVTLDVNLDEHHADYDRLRREHWAWQPLNAAEPPPSQSTTWPRDAVDQFILAKLSAEGLKPVADADRVTLIRRVTFDLTGLPPTIEEIDAFVADVSPDAYERVVDRLLASPAYGERWGRHWLDVARYGESTGSSRNIPLPHAWRYRDYVIDSFNADKPYDRFIREQIAGDLLPAESEQQRREQLIATGFLALGVKDVNQRFKVRFIMNNVDEQIDTVSRSVLTLTASCARCHDHKFDPIPARDYYALAGIFRSSELCAGVRSKMGGGGLDYYNPQALVRLSGEVEVARPEKLVKAKEKLDKAQKEWNAIRGTPAGLAKGPNGRPNQRRFRVAFEQAQQEYLELTDPTLQGEAAVGVRDSNEIADTEYRIRGEAEALGPVVPRGYLSLLSVPNAAPIPADQSGRLELAQWLTSPENSLASRVIVNRVWRHLFGRGIVSTVDNFGTTGDVPSHPELLDHLAGRFVDDGWSLKKLIRTLVLTRTYRLDSAAEPANLALDPSNRLLWRHAPRRLDAEELRDALLATSGQLRSDRPEGSPVTQLKVMELQNNSRPARQVEEAAGESLHRSVYLPLVRNLTPTSLQVFDFAEQGMVTGSRDVTTVATQALYMLNDPFIRRHSLNLSRRLLNKETADEATQVNEAYRLLVGREATAAETDRAIEFLAAYEAALHADAGADRQLVAADIQPNAADGSSTTNGTSGTSNSGEKDNNEPPPDPDQIVYADAPVKEESLGPVDARTAAWMSFCQALFGSVECRYVK</sequence>
<accession>A0A517TVD8</accession>
<feature type="domain" description="Cytochrome c" evidence="6">
    <location>
        <begin position="45"/>
        <end position="143"/>
    </location>
</feature>
<dbReference type="Proteomes" id="UP000317909">
    <property type="component" value="Chromosome"/>
</dbReference>
<dbReference type="EMBL" id="CP036339">
    <property type="protein sequence ID" value="QDT72346.1"/>
    <property type="molecule type" value="Genomic_DNA"/>
</dbReference>